<keyword evidence="2" id="KW-1185">Reference proteome</keyword>
<dbReference type="OrthoDB" id="2193909at2759"/>
<dbReference type="Pfam" id="PF17012">
    <property type="entry name" value="DUF5091"/>
    <property type="match status" value="1"/>
</dbReference>
<dbReference type="AlphaFoldDB" id="A0A437ANM5"/>
<proteinExistence type="predicted"/>
<dbReference type="EMBL" id="RCSS01000179">
    <property type="protein sequence ID" value="RVD92596.1"/>
    <property type="molecule type" value="Genomic_DNA"/>
</dbReference>
<comment type="caution">
    <text evidence="1">The sequence shown here is derived from an EMBL/GenBank/DDBJ whole genome shotgun (WGS) entry which is preliminary data.</text>
</comment>
<accession>A0A437ANM5</accession>
<evidence type="ECO:0000313" key="1">
    <source>
        <dbReference type="EMBL" id="RVD92596.1"/>
    </source>
</evidence>
<name>A0A437ANM5_9MICR</name>
<dbReference type="Proteomes" id="UP000282876">
    <property type="component" value="Unassembled WGS sequence"/>
</dbReference>
<reference evidence="1 2" key="1">
    <citation type="submission" date="2018-10" db="EMBL/GenBank/DDBJ databases">
        <title>Draft genome sequence of the microsporidian Tubulinosema ratisbonensis.</title>
        <authorList>
            <person name="Polonais V."/>
            <person name="Peyretaillade E."/>
            <person name="Niehus S."/>
            <person name="Wawrzyniak I."/>
            <person name="Franchet A."/>
            <person name="Gaspin C."/>
            <person name="Reichstadt M."/>
            <person name="Belser C."/>
            <person name="Labadie K."/>
            <person name="Delbac F."/>
            <person name="Ferrandon D."/>
        </authorList>
    </citation>
    <scope>NUCLEOTIDE SEQUENCE [LARGE SCALE GENOMIC DNA]</scope>
    <source>
        <strain evidence="1 2">Franzen</strain>
    </source>
</reference>
<dbReference type="InterPro" id="IPR031527">
    <property type="entry name" value="DUF5091"/>
</dbReference>
<protein>
    <submittedName>
        <fullName evidence="1">Uncharacterized protein</fullName>
    </submittedName>
</protein>
<organism evidence="1 2">
    <name type="scientific">Tubulinosema ratisbonensis</name>
    <dbReference type="NCBI Taxonomy" id="291195"/>
    <lineage>
        <taxon>Eukaryota</taxon>
        <taxon>Fungi</taxon>
        <taxon>Fungi incertae sedis</taxon>
        <taxon>Microsporidia</taxon>
        <taxon>Tubulinosematoidea</taxon>
        <taxon>Tubulinosematidae</taxon>
        <taxon>Tubulinosema</taxon>
    </lineage>
</organism>
<dbReference type="VEuPathDB" id="MicrosporidiaDB:TUBRATIS_008920"/>
<evidence type="ECO:0000313" key="2">
    <source>
        <dbReference type="Proteomes" id="UP000282876"/>
    </source>
</evidence>
<sequence>MKNNQNINEEMMATLNSLLANPSESEVEQIFEPESYIRLNHVFFSPKHLCLFRKFLENYGLISLEIVSDGLIFNFQRTFIHFRGFFEIYSKGKIYSFELNFEATTSSEEGRVIMVGIETFLRKCDAMFFLAYNTNVDATILHHPLSHSVSFLGRREEED</sequence>
<gene>
    <name evidence="1" type="ORF">TUBRATIS_008920</name>
</gene>